<dbReference type="AlphaFoldDB" id="D2JCS1"/>
<dbReference type="RefSeq" id="WP_002485714.1">
    <property type="nucleotide sequence ID" value="NC_013384.1"/>
</dbReference>
<geneLocation type="plasmid" evidence="1">
    <name>SAP110B</name>
</geneLocation>
<organism evidence="1">
    <name type="scientific">Staphylococcus epidermidis</name>
    <dbReference type="NCBI Taxonomy" id="1282"/>
    <lineage>
        <taxon>Bacteria</taxon>
        <taxon>Bacillati</taxon>
        <taxon>Bacillota</taxon>
        <taxon>Bacilli</taxon>
        <taxon>Bacillales</taxon>
        <taxon>Staphylococcaceae</taxon>
        <taxon>Staphylococcus</taxon>
    </lineage>
</organism>
<dbReference type="EMBL" id="GQ900466">
    <property type="protein sequence ID" value="ADA80396.1"/>
    <property type="molecule type" value="Genomic_DNA"/>
</dbReference>
<keyword evidence="1" id="KW-0614">Plasmid</keyword>
<gene>
    <name evidence="1" type="ORF">SAP110B_006</name>
</gene>
<evidence type="ECO:0000313" key="1">
    <source>
        <dbReference type="EMBL" id="ADA80396.1"/>
    </source>
</evidence>
<name>D2JCS1_STAEP</name>
<reference evidence="1" key="2">
    <citation type="submission" date="2009-12" db="EMBL/GenBank/DDBJ databases">
        <authorList>
            <person name="Summers A.O."/>
            <person name="Shearer J."/>
            <person name="Wireman J."/>
        </authorList>
    </citation>
    <scope>NUCLEOTIDE SEQUENCE</scope>
    <source>
        <strain evidence="1">SK6536</strain>
        <plasmid evidence="1">SAP110B</plasmid>
    </source>
</reference>
<accession>D2JCS1</accession>
<sequence length="114" mass="13237">MNLFHLTGFNADKALEEWDLVFKELKGYVEDREAYKCTIIVADDAHEYEEKQNSKGEWFMPSSNKGKEFTVFVKQEPLVDEFSKCEIEDVQNAYVVGEKSRSRAIFEANRLVTS</sequence>
<reference evidence="1" key="1">
    <citation type="submission" date="2009-08" db="EMBL/GenBank/DDBJ databases">
        <authorList>
            <person name="Gill J."/>
            <person name="Borman J."/>
            <person name="Shetty J."/>
            <person name="Hostetler J."/>
            <person name="Durkin S."/>
            <person name="Montgomery B."/>
        </authorList>
    </citation>
    <scope>NUCLEOTIDE SEQUENCE</scope>
    <source>
        <strain evidence="1">SK6536</strain>
        <plasmid evidence="1">SAP110B</plasmid>
    </source>
</reference>
<proteinExistence type="predicted"/>
<protein>
    <submittedName>
        <fullName evidence="1">Uncharacterized protein</fullName>
    </submittedName>
</protein>